<dbReference type="PROSITE" id="PS51330">
    <property type="entry name" value="DHFR_2"/>
    <property type="match status" value="1"/>
</dbReference>
<dbReference type="SUPFAM" id="SSF53597">
    <property type="entry name" value="Dihydrofolate reductase-like"/>
    <property type="match status" value="1"/>
</dbReference>
<proteinExistence type="predicted"/>
<dbReference type="GO" id="GO:0004146">
    <property type="term" value="F:dihydrofolate reductase activity"/>
    <property type="evidence" value="ECO:0007669"/>
    <property type="project" value="UniProtKB-EC"/>
</dbReference>
<dbReference type="InterPro" id="IPR012259">
    <property type="entry name" value="DHFR"/>
</dbReference>
<dbReference type="InterPro" id="IPR024072">
    <property type="entry name" value="DHFR-like_dom_sf"/>
</dbReference>
<dbReference type="Gene3D" id="3.40.430.10">
    <property type="entry name" value="Dihydrofolate Reductase, subunit A"/>
    <property type="match status" value="1"/>
</dbReference>
<dbReference type="InterPro" id="IPR036926">
    <property type="entry name" value="Thymidate_synth/dCMP_Mease_sf"/>
</dbReference>
<keyword evidence="5" id="KW-0560">Oxidoreductase</keyword>
<evidence type="ECO:0000313" key="7">
    <source>
        <dbReference type="EMBL" id="QHU01810.1"/>
    </source>
</evidence>
<dbReference type="InterPro" id="IPR001796">
    <property type="entry name" value="DHFR_dom"/>
</dbReference>
<dbReference type="GO" id="GO:0046654">
    <property type="term" value="P:tetrahydrofolate biosynthetic process"/>
    <property type="evidence" value="ECO:0007669"/>
    <property type="project" value="InterPro"/>
</dbReference>
<reference evidence="7" key="1">
    <citation type="journal article" date="2020" name="Nature">
        <title>Giant virus diversity and host interactions through global metagenomics.</title>
        <authorList>
            <person name="Schulz F."/>
            <person name="Roux S."/>
            <person name="Paez-Espino D."/>
            <person name="Jungbluth S."/>
            <person name="Walsh D.A."/>
            <person name="Denef V.J."/>
            <person name="McMahon K.D."/>
            <person name="Konstantinidis K.T."/>
            <person name="Eloe-Fadrosh E.A."/>
            <person name="Kyrpides N.C."/>
            <person name="Woyke T."/>
        </authorList>
    </citation>
    <scope>NUCLEOTIDE SEQUENCE</scope>
    <source>
        <strain evidence="7">GVMAG-M-3300025880-56</strain>
    </source>
</reference>
<evidence type="ECO:0000256" key="1">
    <source>
        <dbReference type="ARBA" id="ARBA00004903"/>
    </source>
</evidence>
<keyword evidence="4" id="KW-0521">NADP</keyword>
<organism evidence="7">
    <name type="scientific">viral metagenome</name>
    <dbReference type="NCBI Taxonomy" id="1070528"/>
    <lineage>
        <taxon>unclassified sequences</taxon>
        <taxon>metagenomes</taxon>
        <taxon>organismal metagenomes</taxon>
    </lineage>
</organism>
<dbReference type="PANTHER" id="PTHR48069:SF3">
    <property type="entry name" value="DIHYDROFOLATE REDUCTASE"/>
    <property type="match status" value="1"/>
</dbReference>
<dbReference type="GO" id="GO:0006730">
    <property type="term" value="P:one-carbon metabolic process"/>
    <property type="evidence" value="ECO:0007669"/>
    <property type="project" value="UniProtKB-KW"/>
</dbReference>
<name>A0A6C0JAF1_9ZZZZ</name>
<dbReference type="PANTHER" id="PTHR48069">
    <property type="entry name" value="DIHYDROFOLATE REDUCTASE"/>
    <property type="match status" value="1"/>
</dbReference>
<protein>
    <recommendedName>
        <fullName evidence="2">dihydrofolate reductase</fullName>
        <ecNumber evidence="2">1.5.1.3</ecNumber>
    </recommendedName>
</protein>
<dbReference type="Gene3D" id="3.30.572.10">
    <property type="entry name" value="Thymidylate synthase/dCMP hydroxymethylase domain"/>
    <property type="match status" value="1"/>
</dbReference>
<evidence type="ECO:0000256" key="5">
    <source>
        <dbReference type="ARBA" id="ARBA00023002"/>
    </source>
</evidence>
<dbReference type="Pfam" id="PF00186">
    <property type="entry name" value="DHFR_1"/>
    <property type="match status" value="1"/>
</dbReference>
<keyword evidence="3" id="KW-0554">One-carbon metabolism</keyword>
<dbReference type="GO" id="GO:0046655">
    <property type="term" value="P:folic acid metabolic process"/>
    <property type="evidence" value="ECO:0007669"/>
    <property type="project" value="TreeGrafter"/>
</dbReference>
<dbReference type="GO" id="GO:0046452">
    <property type="term" value="P:dihydrofolate metabolic process"/>
    <property type="evidence" value="ECO:0007669"/>
    <property type="project" value="TreeGrafter"/>
</dbReference>
<dbReference type="AlphaFoldDB" id="A0A6C0JAF1"/>
<dbReference type="GO" id="GO:0050661">
    <property type="term" value="F:NADP binding"/>
    <property type="evidence" value="ECO:0007669"/>
    <property type="project" value="InterPro"/>
</dbReference>
<evidence type="ECO:0000259" key="6">
    <source>
        <dbReference type="PROSITE" id="PS51330"/>
    </source>
</evidence>
<dbReference type="EMBL" id="MN740350">
    <property type="protein sequence ID" value="QHU01810.1"/>
    <property type="molecule type" value="Genomic_DNA"/>
</dbReference>
<dbReference type="GO" id="GO:0005739">
    <property type="term" value="C:mitochondrion"/>
    <property type="evidence" value="ECO:0007669"/>
    <property type="project" value="TreeGrafter"/>
</dbReference>
<evidence type="ECO:0000256" key="4">
    <source>
        <dbReference type="ARBA" id="ARBA00022857"/>
    </source>
</evidence>
<evidence type="ECO:0000256" key="2">
    <source>
        <dbReference type="ARBA" id="ARBA00012856"/>
    </source>
</evidence>
<evidence type="ECO:0000256" key="3">
    <source>
        <dbReference type="ARBA" id="ARBA00022563"/>
    </source>
</evidence>
<feature type="domain" description="DHFR" evidence="6">
    <location>
        <begin position="1"/>
        <end position="196"/>
    </location>
</feature>
<dbReference type="EC" id="1.5.1.3" evidence="2"/>
<sequence>MKLARFNIICLVDAKNGMSSQNMPPFNIQYWAKYVNNITIGVTNTNKPQNAIIMGKNTYLFFKRDNQTVNLPKRDIFIISTKQNNDCIFPIFSNMTQCLASIASNKSTLDIVPETWVIGGSKLIKTCLDNYMPYINKIILCKMKSESESCDLFFPMEALKNIPYTLENSGEISRYEIRIYTPNMLHPEYKYLSLLKDTVGAPTINKFNKRVHISHDKYIEFYFKKIKQTIEMPFITTRNIFPDKILAQVIDDLQSLCFSDDGIGFRLRSKLDFIGRKIYDEEADKSFEQKTHIHDPLQNLLRKFFIAEGAFQDIIRFHRENENEPLGIEYMKIDIPPSKSSISMHITFTHIDLVKDMPYYIAYFSIMLAIIAKKLLIPSLGKLSFFMNDCLIDIEHQTRILTQLKYDPKPFSHLIINYPIEKLEDLMNGSSNSNIFIDNYDAWNNFKLD</sequence>
<comment type="pathway">
    <text evidence="1">Cofactor biosynthesis; tetrahydrofolate biosynthesis; 5,6,7,8-tetrahydrofolate from 7,8-dihydrofolate: step 1/1.</text>
</comment>
<accession>A0A6C0JAF1</accession>